<protein>
    <submittedName>
        <fullName evidence="1">Uncharacterized protein</fullName>
    </submittedName>
</protein>
<keyword evidence="2" id="KW-1185">Reference proteome</keyword>
<dbReference type="RefSeq" id="WP_268116446.1">
    <property type="nucleotide sequence ID" value="NZ_CP113524.1"/>
</dbReference>
<evidence type="ECO:0000313" key="2">
    <source>
        <dbReference type="Proteomes" id="UP001163115"/>
    </source>
</evidence>
<proteinExistence type="predicted"/>
<accession>A0ABY7AH16</accession>
<gene>
    <name evidence="1" type="ORF">OW255_09605</name>
</gene>
<reference evidence="1" key="1">
    <citation type="submission" date="2022-11" db="EMBL/GenBank/DDBJ databases">
        <title>Lacrimispora xylanolytica sy1, complete genome.</title>
        <authorList>
            <person name="Choi S."/>
        </authorList>
    </citation>
    <scope>NUCLEOTIDE SEQUENCE</scope>
    <source>
        <strain evidence="1">Sy1</strain>
    </source>
</reference>
<sequence>MMITRNNLNEVLFENHDARLLIEYVVTHTQATLYYYHGIELTVENALKLYNRAIRAEELVCSMPLNPYDNRIKEVLCS</sequence>
<name>A0ABY7AH16_9FIRM</name>
<evidence type="ECO:0000313" key="1">
    <source>
        <dbReference type="EMBL" id="WAJ25742.1"/>
    </source>
</evidence>
<dbReference type="EMBL" id="CP113524">
    <property type="protein sequence ID" value="WAJ25742.1"/>
    <property type="molecule type" value="Genomic_DNA"/>
</dbReference>
<organism evidence="1 2">
    <name type="scientific">Lacrimispora xylanolytica</name>
    <dbReference type="NCBI Taxonomy" id="29375"/>
    <lineage>
        <taxon>Bacteria</taxon>
        <taxon>Bacillati</taxon>
        <taxon>Bacillota</taxon>
        <taxon>Clostridia</taxon>
        <taxon>Lachnospirales</taxon>
        <taxon>Lachnospiraceae</taxon>
        <taxon>Lacrimispora</taxon>
    </lineage>
</organism>
<dbReference type="Proteomes" id="UP001163115">
    <property type="component" value="Chromosome"/>
</dbReference>